<evidence type="ECO:0000259" key="1">
    <source>
        <dbReference type="SMART" id="SM00530"/>
    </source>
</evidence>
<dbReference type="Pfam" id="PF17765">
    <property type="entry name" value="MLTR_LBD"/>
    <property type="match status" value="1"/>
</dbReference>
<dbReference type="InterPro" id="IPR041413">
    <property type="entry name" value="MLTR_LBD"/>
</dbReference>
<dbReference type="GO" id="GO:0003677">
    <property type="term" value="F:DNA binding"/>
    <property type="evidence" value="ECO:0007669"/>
    <property type="project" value="InterPro"/>
</dbReference>
<dbReference type="PANTHER" id="PTHR35010:SF2">
    <property type="entry name" value="BLL4672 PROTEIN"/>
    <property type="match status" value="1"/>
</dbReference>
<dbReference type="RefSeq" id="WP_307237564.1">
    <property type="nucleotide sequence ID" value="NZ_JAUSUZ010000001.1"/>
</dbReference>
<dbReference type="InterPro" id="IPR001387">
    <property type="entry name" value="Cro/C1-type_HTH"/>
</dbReference>
<evidence type="ECO:0000313" key="2">
    <source>
        <dbReference type="EMBL" id="MDQ0365210.1"/>
    </source>
</evidence>
<name>A0AAE3VWY3_9ACTN</name>
<dbReference type="Pfam" id="PF13560">
    <property type="entry name" value="HTH_31"/>
    <property type="match status" value="1"/>
</dbReference>
<accession>A0AAE3VWY3</accession>
<dbReference type="SMART" id="SM00530">
    <property type="entry name" value="HTH_XRE"/>
    <property type="match status" value="1"/>
</dbReference>
<organism evidence="2 3">
    <name type="scientific">Catenuloplanes indicus</name>
    <dbReference type="NCBI Taxonomy" id="137267"/>
    <lineage>
        <taxon>Bacteria</taxon>
        <taxon>Bacillati</taxon>
        <taxon>Actinomycetota</taxon>
        <taxon>Actinomycetes</taxon>
        <taxon>Micromonosporales</taxon>
        <taxon>Micromonosporaceae</taxon>
        <taxon>Catenuloplanes</taxon>
    </lineage>
</organism>
<keyword evidence="3" id="KW-1185">Reference proteome</keyword>
<dbReference type="AlphaFoldDB" id="A0AAE3VWY3"/>
<sequence>MSDHRLSPSGNRADVREFLVSRRARISPDQVALPVSGQRRVPGLRREEVAMLAGVSVDWYTRLEKGHIRGVSQTVLDAVARVLQLDDEERSYLFDLAHAARPANRTVAAASPLPSTVQWLLDSMTLSAALVTDERHDVLAANSLARALYAPMFSSATTRESGRPNLVRYHFLDPGARDFYGNWNLTGDMLVASLRTEAGRSPHDIETRELVGELTTASAGFRARWNTHNILLHARGTKIFRHPEAGRLSVSYHSLGLPVSVGLARQMCVCTAEPGSADEDKLTLLASLAAPHPPRAGAPADQRR</sequence>
<dbReference type="SUPFAM" id="SSF47413">
    <property type="entry name" value="lambda repressor-like DNA-binding domains"/>
    <property type="match status" value="1"/>
</dbReference>
<feature type="domain" description="HTH cro/C1-type" evidence="1">
    <location>
        <begin position="14"/>
        <end position="90"/>
    </location>
</feature>
<dbReference type="Proteomes" id="UP001240236">
    <property type="component" value="Unassembled WGS sequence"/>
</dbReference>
<comment type="caution">
    <text evidence="2">The sequence shown here is derived from an EMBL/GenBank/DDBJ whole genome shotgun (WGS) entry which is preliminary data.</text>
</comment>
<dbReference type="Gene3D" id="1.10.260.40">
    <property type="entry name" value="lambda repressor-like DNA-binding domains"/>
    <property type="match status" value="1"/>
</dbReference>
<proteinExistence type="predicted"/>
<dbReference type="CDD" id="cd00093">
    <property type="entry name" value="HTH_XRE"/>
    <property type="match status" value="1"/>
</dbReference>
<evidence type="ECO:0000313" key="3">
    <source>
        <dbReference type="Proteomes" id="UP001240236"/>
    </source>
</evidence>
<reference evidence="2 3" key="1">
    <citation type="submission" date="2023-07" db="EMBL/GenBank/DDBJ databases">
        <title>Sequencing the genomes of 1000 actinobacteria strains.</title>
        <authorList>
            <person name="Klenk H.-P."/>
        </authorList>
    </citation>
    <scope>NUCLEOTIDE SEQUENCE [LARGE SCALE GENOMIC DNA]</scope>
    <source>
        <strain evidence="2 3">DSM 44709</strain>
    </source>
</reference>
<gene>
    <name evidence="2" type="ORF">J2S42_001879</name>
</gene>
<dbReference type="PANTHER" id="PTHR35010">
    <property type="entry name" value="BLL4672 PROTEIN-RELATED"/>
    <property type="match status" value="1"/>
</dbReference>
<protein>
    <recommendedName>
        <fullName evidence="1">HTH cro/C1-type domain-containing protein</fullName>
    </recommendedName>
</protein>
<dbReference type="EMBL" id="JAUSUZ010000001">
    <property type="protein sequence ID" value="MDQ0365210.1"/>
    <property type="molecule type" value="Genomic_DNA"/>
</dbReference>
<dbReference type="Gene3D" id="3.30.450.180">
    <property type="match status" value="1"/>
</dbReference>
<dbReference type="InterPro" id="IPR010982">
    <property type="entry name" value="Lambda_DNA-bd_dom_sf"/>
</dbReference>